<keyword evidence="3" id="KW-1185">Reference proteome</keyword>
<reference evidence="2 3" key="1">
    <citation type="submission" date="2016-06" db="EMBL/GenBank/DDBJ databases">
        <title>Three novel species with peptidoglycan cell walls form the new genus Lacunisphaera gen. nov. in the family Opitutaceae of the verrucomicrobial subdivision 4.</title>
        <authorList>
            <person name="Rast P."/>
            <person name="Gloeckner I."/>
            <person name="Jogler M."/>
            <person name="Boedeker C."/>
            <person name="Jeske O."/>
            <person name="Wiegand S."/>
            <person name="Reinhardt R."/>
            <person name="Schumann P."/>
            <person name="Rohde M."/>
            <person name="Spring S."/>
            <person name="Gloeckner F.O."/>
            <person name="Jogler C."/>
        </authorList>
    </citation>
    <scope>NUCLEOTIDE SEQUENCE [LARGE SCALE GENOMIC DNA]</scope>
    <source>
        <strain evidence="2 3">IG16b</strain>
    </source>
</reference>
<dbReference type="KEGG" id="obg:Verru16b_00548"/>
<dbReference type="Proteomes" id="UP000095228">
    <property type="component" value="Chromosome"/>
</dbReference>
<evidence type="ECO:0000313" key="3">
    <source>
        <dbReference type="Proteomes" id="UP000095228"/>
    </source>
</evidence>
<feature type="region of interest" description="Disordered" evidence="1">
    <location>
        <begin position="17"/>
        <end position="37"/>
    </location>
</feature>
<dbReference type="STRING" id="1838286.Verru16b_00548"/>
<gene>
    <name evidence="2" type="ORF">Verru16b_00548</name>
</gene>
<accession>A0A1D8ARI7</accession>
<proteinExistence type="predicted"/>
<dbReference type="EMBL" id="CP016094">
    <property type="protein sequence ID" value="AOS43503.1"/>
    <property type="molecule type" value="Genomic_DNA"/>
</dbReference>
<organism evidence="2 3">
    <name type="scientific">Lacunisphaera limnophila</name>
    <dbReference type="NCBI Taxonomy" id="1838286"/>
    <lineage>
        <taxon>Bacteria</taxon>
        <taxon>Pseudomonadati</taxon>
        <taxon>Verrucomicrobiota</taxon>
        <taxon>Opitutia</taxon>
        <taxon>Opitutales</taxon>
        <taxon>Opitutaceae</taxon>
        <taxon>Lacunisphaera</taxon>
    </lineage>
</organism>
<dbReference type="AlphaFoldDB" id="A0A1D8ARI7"/>
<evidence type="ECO:0000313" key="2">
    <source>
        <dbReference type="EMBL" id="AOS43503.1"/>
    </source>
</evidence>
<sequence>MIVCCLILALLCLIVGTDQPPAPTGQPVAEAKPVRRP</sequence>
<evidence type="ECO:0000256" key="1">
    <source>
        <dbReference type="SAM" id="MobiDB-lite"/>
    </source>
</evidence>
<protein>
    <submittedName>
        <fullName evidence="2">Uncharacterized protein</fullName>
    </submittedName>
</protein>
<name>A0A1D8ARI7_9BACT</name>